<dbReference type="Proteomes" id="UP000597444">
    <property type="component" value="Unassembled WGS sequence"/>
</dbReference>
<dbReference type="RefSeq" id="WP_220210328.1">
    <property type="nucleotide sequence ID" value="NZ_BNJK01000002.1"/>
</dbReference>
<evidence type="ECO:0000256" key="1">
    <source>
        <dbReference type="SAM" id="Phobius"/>
    </source>
</evidence>
<proteinExistence type="predicted"/>
<gene>
    <name evidence="2" type="ORF">KSF_097470</name>
</gene>
<sequence length="196" mass="22152">MPSERQIFRERALQQYLQKREKEVIPHILSPSLFTCLWIVFSLFVLIALLTLRGQLPKFISSSGVVLTQREGHIGQSDDLVILAFLPVTDPKLFHVGQHVLVRTETNERPFTGTIQRIEESIYSPADIQKRYLQRHNVSLDIVRPSRVAEVKLERPLHLPSYEEGGVVTLQVNVGSQSVLSLLPGIGRLFGGETYG</sequence>
<organism evidence="2 3">
    <name type="scientific">Reticulibacter mediterranei</name>
    <dbReference type="NCBI Taxonomy" id="2778369"/>
    <lineage>
        <taxon>Bacteria</taxon>
        <taxon>Bacillati</taxon>
        <taxon>Chloroflexota</taxon>
        <taxon>Ktedonobacteria</taxon>
        <taxon>Ktedonobacterales</taxon>
        <taxon>Reticulibacteraceae</taxon>
        <taxon>Reticulibacter</taxon>
    </lineage>
</organism>
<accession>A0A8J3N623</accession>
<keyword evidence="3" id="KW-1185">Reference proteome</keyword>
<comment type="caution">
    <text evidence="2">The sequence shown here is derived from an EMBL/GenBank/DDBJ whole genome shotgun (WGS) entry which is preliminary data.</text>
</comment>
<dbReference type="AlphaFoldDB" id="A0A8J3N623"/>
<evidence type="ECO:0000313" key="3">
    <source>
        <dbReference type="Proteomes" id="UP000597444"/>
    </source>
</evidence>
<name>A0A8J3N623_9CHLR</name>
<protein>
    <submittedName>
        <fullName evidence="2">Uncharacterized protein</fullName>
    </submittedName>
</protein>
<evidence type="ECO:0000313" key="2">
    <source>
        <dbReference type="EMBL" id="GHO99699.1"/>
    </source>
</evidence>
<keyword evidence="1" id="KW-1133">Transmembrane helix</keyword>
<feature type="transmembrane region" description="Helical" evidence="1">
    <location>
        <begin position="28"/>
        <end position="52"/>
    </location>
</feature>
<reference evidence="2" key="1">
    <citation type="submission" date="2020-10" db="EMBL/GenBank/DDBJ databases">
        <title>Taxonomic study of unclassified bacteria belonging to the class Ktedonobacteria.</title>
        <authorList>
            <person name="Yabe S."/>
            <person name="Wang C.M."/>
            <person name="Zheng Y."/>
            <person name="Sakai Y."/>
            <person name="Cavaletti L."/>
            <person name="Monciardini P."/>
            <person name="Donadio S."/>
        </authorList>
    </citation>
    <scope>NUCLEOTIDE SEQUENCE</scope>
    <source>
        <strain evidence="2">ID150040</strain>
    </source>
</reference>
<dbReference type="EMBL" id="BNJK01000002">
    <property type="protein sequence ID" value="GHO99699.1"/>
    <property type="molecule type" value="Genomic_DNA"/>
</dbReference>
<keyword evidence="1" id="KW-0812">Transmembrane</keyword>
<keyword evidence="1" id="KW-0472">Membrane</keyword>